<evidence type="ECO:0000256" key="1">
    <source>
        <dbReference type="SAM" id="MobiDB-lite"/>
    </source>
</evidence>
<proteinExistence type="predicted"/>
<dbReference type="AlphaFoldDB" id="A0AAU2H967"/>
<gene>
    <name evidence="2" type="ORF">OHV25_37870</name>
</gene>
<feature type="compositionally biased region" description="Basic and acidic residues" evidence="1">
    <location>
        <begin position="15"/>
        <end position="33"/>
    </location>
</feature>
<accession>A0AAU2H967</accession>
<dbReference type="EMBL" id="CP108253">
    <property type="protein sequence ID" value="WTU44935.1"/>
    <property type="molecule type" value="Genomic_DNA"/>
</dbReference>
<organism evidence="2">
    <name type="scientific">Streptomyces sp. NBC_00060</name>
    <dbReference type="NCBI Taxonomy" id="2975636"/>
    <lineage>
        <taxon>Bacteria</taxon>
        <taxon>Bacillati</taxon>
        <taxon>Actinomycetota</taxon>
        <taxon>Actinomycetes</taxon>
        <taxon>Kitasatosporales</taxon>
        <taxon>Streptomycetaceae</taxon>
        <taxon>Streptomyces</taxon>
    </lineage>
</organism>
<protein>
    <submittedName>
        <fullName evidence="2">Uncharacterized protein</fullName>
    </submittedName>
</protein>
<name>A0AAU2H967_9ACTN</name>
<evidence type="ECO:0000313" key="2">
    <source>
        <dbReference type="EMBL" id="WTU44935.1"/>
    </source>
</evidence>
<reference evidence="2" key="1">
    <citation type="submission" date="2022-10" db="EMBL/GenBank/DDBJ databases">
        <title>The complete genomes of actinobacterial strains from the NBC collection.</title>
        <authorList>
            <person name="Joergensen T.S."/>
            <person name="Alvarez Arevalo M."/>
            <person name="Sterndorff E.B."/>
            <person name="Faurdal D."/>
            <person name="Vuksanovic O."/>
            <person name="Mourched A.-S."/>
            <person name="Charusanti P."/>
            <person name="Shaw S."/>
            <person name="Blin K."/>
            <person name="Weber T."/>
        </authorList>
    </citation>
    <scope>NUCLEOTIDE SEQUENCE</scope>
    <source>
        <strain evidence="2">NBC_00060</strain>
    </source>
</reference>
<sequence length="92" mass="9788">MPGARRTPHLTFAEHDSYFRGGHPRAETGHAELKTQPTAIPGDGDDGKDDHYASEHAACQTLILATSPAPNSKLNASLASIEGLEAPTHEVF</sequence>
<feature type="region of interest" description="Disordered" evidence="1">
    <location>
        <begin position="15"/>
        <end position="52"/>
    </location>
</feature>